<evidence type="ECO:0000256" key="4">
    <source>
        <dbReference type="ARBA" id="ARBA00022989"/>
    </source>
</evidence>
<dbReference type="Pfam" id="PF03706">
    <property type="entry name" value="LPG_synthase_TM"/>
    <property type="match status" value="1"/>
</dbReference>
<dbReference type="AlphaFoldDB" id="A0A6H9V4V3"/>
<feature type="compositionally biased region" description="Low complexity" evidence="6">
    <location>
        <begin position="118"/>
        <end position="131"/>
    </location>
</feature>
<evidence type="ECO:0000313" key="9">
    <source>
        <dbReference type="Proteomes" id="UP000442707"/>
    </source>
</evidence>
<evidence type="ECO:0000256" key="7">
    <source>
        <dbReference type="SAM" id="Phobius"/>
    </source>
</evidence>
<dbReference type="PANTHER" id="PTHR39087:SF2">
    <property type="entry name" value="UPF0104 MEMBRANE PROTEIN MJ1595"/>
    <property type="match status" value="1"/>
</dbReference>
<gene>
    <name evidence="8" type="ORF">F7R91_04745</name>
</gene>
<reference evidence="8 9" key="1">
    <citation type="submission" date="2019-09" db="EMBL/GenBank/DDBJ databases">
        <title>Screening of Novel Bioactive Compounds from Soil-Associated.</title>
        <authorList>
            <person name="Zhao S."/>
        </authorList>
    </citation>
    <scope>NUCLEOTIDE SEQUENCE [LARGE SCALE GENOMIC DNA]</scope>
    <source>
        <strain evidence="8 9">HIT-DPA4</strain>
    </source>
</reference>
<keyword evidence="9" id="KW-1185">Reference proteome</keyword>
<feature type="transmembrane region" description="Helical" evidence="7">
    <location>
        <begin position="262"/>
        <end position="279"/>
    </location>
</feature>
<protein>
    <submittedName>
        <fullName evidence="8">Flippase-like domain-containing protein</fullName>
    </submittedName>
</protein>
<organism evidence="8 9">
    <name type="scientific">Streptomyces luteolifulvus</name>
    <dbReference type="NCBI Taxonomy" id="2615112"/>
    <lineage>
        <taxon>Bacteria</taxon>
        <taxon>Bacillati</taxon>
        <taxon>Actinomycetota</taxon>
        <taxon>Actinomycetes</taxon>
        <taxon>Kitasatosporales</taxon>
        <taxon>Streptomycetaceae</taxon>
        <taxon>Streptomyces</taxon>
    </lineage>
</organism>
<comment type="caution">
    <text evidence="8">The sequence shown here is derived from an EMBL/GenBank/DDBJ whole genome shotgun (WGS) entry which is preliminary data.</text>
</comment>
<evidence type="ECO:0000313" key="8">
    <source>
        <dbReference type="EMBL" id="KAB1150116.1"/>
    </source>
</evidence>
<dbReference type="Proteomes" id="UP000442707">
    <property type="component" value="Unassembled WGS sequence"/>
</dbReference>
<feature type="transmembrane region" description="Helical" evidence="7">
    <location>
        <begin position="141"/>
        <end position="158"/>
    </location>
</feature>
<feature type="transmembrane region" description="Helical" evidence="7">
    <location>
        <begin position="341"/>
        <end position="365"/>
    </location>
</feature>
<proteinExistence type="predicted"/>
<feature type="region of interest" description="Disordered" evidence="6">
    <location>
        <begin position="1"/>
        <end position="76"/>
    </location>
</feature>
<feature type="region of interest" description="Disordered" evidence="6">
    <location>
        <begin position="99"/>
        <end position="131"/>
    </location>
</feature>
<feature type="transmembrane region" description="Helical" evidence="7">
    <location>
        <begin position="420"/>
        <end position="442"/>
    </location>
</feature>
<feature type="compositionally biased region" description="Basic residues" evidence="6">
    <location>
        <begin position="37"/>
        <end position="57"/>
    </location>
</feature>
<comment type="subcellular location">
    <subcellularLocation>
        <location evidence="1">Cell membrane</location>
        <topology evidence="1">Multi-pass membrane protein</topology>
    </subcellularLocation>
</comment>
<feature type="transmembrane region" description="Helical" evidence="7">
    <location>
        <begin position="178"/>
        <end position="197"/>
    </location>
</feature>
<dbReference type="EMBL" id="VZRB01000002">
    <property type="protein sequence ID" value="KAB1150116.1"/>
    <property type="molecule type" value="Genomic_DNA"/>
</dbReference>
<accession>A0A6H9V4V3</accession>
<evidence type="ECO:0000256" key="3">
    <source>
        <dbReference type="ARBA" id="ARBA00022692"/>
    </source>
</evidence>
<feature type="transmembrane region" description="Helical" evidence="7">
    <location>
        <begin position="397"/>
        <end position="414"/>
    </location>
</feature>
<evidence type="ECO:0000256" key="1">
    <source>
        <dbReference type="ARBA" id="ARBA00004651"/>
    </source>
</evidence>
<name>A0A6H9V4V3_9ACTN</name>
<keyword evidence="3 7" id="KW-0812">Transmembrane</keyword>
<keyword evidence="5 7" id="KW-0472">Membrane</keyword>
<dbReference type="InterPro" id="IPR022791">
    <property type="entry name" value="L-PG_synthase/AglD"/>
</dbReference>
<evidence type="ECO:0000256" key="5">
    <source>
        <dbReference type="ARBA" id="ARBA00023136"/>
    </source>
</evidence>
<keyword evidence="2" id="KW-1003">Cell membrane</keyword>
<evidence type="ECO:0000256" key="6">
    <source>
        <dbReference type="SAM" id="MobiDB-lite"/>
    </source>
</evidence>
<dbReference type="GO" id="GO:0005886">
    <property type="term" value="C:plasma membrane"/>
    <property type="evidence" value="ECO:0007669"/>
    <property type="project" value="UniProtKB-SubCell"/>
</dbReference>
<feature type="transmembrane region" description="Helical" evidence="7">
    <location>
        <begin position="371"/>
        <end position="390"/>
    </location>
</feature>
<dbReference type="PANTHER" id="PTHR39087">
    <property type="entry name" value="UPF0104 MEMBRANE PROTEIN MJ1595"/>
    <property type="match status" value="1"/>
</dbReference>
<evidence type="ECO:0000256" key="2">
    <source>
        <dbReference type="ARBA" id="ARBA00022475"/>
    </source>
</evidence>
<sequence length="447" mass="45727">MGPLSGAAGAGRNGLSDHGRTTRGAVPPTAWTASPSRPRRFGSRTPCRHAGRERCRRPPASPCNRPSRASPRGTCHGRTTCAVSLLPLDHLPGPLPGPLPARAPACDPTPVGCPSPTPSSSAPSTPSAPFSPSSPSSAARLACRLLTVLPLLLIGAWAVVDRHTVSDGAARLAAADPWWLLAGVLFTCLGWVCAACVRQGAIPEQLPPGLLLASQFAAGAANHVTPASIGAHAVTLRFLQGRGIPLARATASLALYSLVRPVAKTLVLLAFLPALPGLLRLAELVPDEWTLLLIGAGLTSGLTATALLVTAVRPLRRPVLGFVRTALTDVRLLHTRPSRILALWGGAAAAPVLQASVIASVGAALGLPLSWAQVVFAFLAASTAVGAVPAPGGIGPVDAAMVFTMAALGAPVDLATTTVIGYRVLTVWLPLLPGALVLSALIHRKVL</sequence>
<feature type="transmembrane region" description="Helical" evidence="7">
    <location>
        <begin position="291"/>
        <end position="312"/>
    </location>
</feature>
<keyword evidence="4 7" id="KW-1133">Transmembrane helix</keyword>